<gene>
    <name evidence="1" type="ORF">HJG63_012296</name>
</gene>
<protein>
    <submittedName>
        <fullName evidence="1">Uncharacterized protein</fullName>
    </submittedName>
</protein>
<proteinExistence type="predicted"/>
<sequence length="140" mass="16301">MNLCHCCGHHTVGKEQRIHLSENYSTNSICQDSWRQRNYIGKRGRTYREKKSTLPPSYLQVNFQCLMTVLDNNEHVTLATLLRLCLRNRMVFVFVFMSFSSDSTILVCESWLHQYSPDDKENIEITAYGLVISHRPSPLS</sequence>
<dbReference type="EMBL" id="JACASE010000008">
    <property type="protein sequence ID" value="KAF6441132.1"/>
    <property type="molecule type" value="Genomic_DNA"/>
</dbReference>
<comment type="caution">
    <text evidence="1">The sequence shown here is derived from an EMBL/GenBank/DDBJ whole genome shotgun (WGS) entry which is preliminary data.</text>
</comment>
<evidence type="ECO:0000313" key="1">
    <source>
        <dbReference type="EMBL" id="KAF6441132.1"/>
    </source>
</evidence>
<evidence type="ECO:0000313" key="2">
    <source>
        <dbReference type="Proteomes" id="UP000593571"/>
    </source>
</evidence>
<organism evidence="1 2">
    <name type="scientific">Rousettus aegyptiacus</name>
    <name type="common">Egyptian fruit bat</name>
    <name type="synonym">Pteropus aegyptiacus</name>
    <dbReference type="NCBI Taxonomy" id="9407"/>
    <lineage>
        <taxon>Eukaryota</taxon>
        <taxon>Metazoa</taxon>
        <taxon>Chordata</taxon>
        <taxon>Craniata</taxon>
        <taxon>Vertebrata</taxon>
        <taxon>Euteleostomi</taxon>
        <taxon>Mammalia</taxon>
        <taxon>Eutheria</taxon>
        <taxon>Laurasiatheria</taxon>
        <taxon>Chiroptera</taxon>
        <taxon>Yinpterochiroptera</taxon>
        <taxon>Pteropodoidea</taxon>
        <taxon>Pteropodidae</taxon>
        <taxon>Rousettinae</taxon>
        <taxon>Rousettus</taxon>
    </lineage>
</organism>
<reference evidence="1 2" key="1">
    <citation type="journal article" date="2020" name="Nature">
        <title>Six reference-quality genomes reveal evolution of bat adaptations.</title>
        <authorList>
            <person name="Jebb D."/>
            <person name="Huang Z."/>
            <person name="Pippel M."/>
            <person name="Hughes G.M."/>
            <person name="Lavrichenko K."/>
            <person name="Devanna P."/>
            <person name="Winkler S."/>
            <person name="Jermiin L.S."/>
            <person name="Skirmuntt E.C."/>
            <person name="Katzourakis A."/>
            <person name="Burkitt-Gray L."/>
            <person name="Ray D.A."/>
            <person name="Sullivan K.A.M."/>
            <person name="Roscito J.G."/>
            <person name="Kirilenko B.M."/>
            <person name="Davalos L.M."/>
            <person name="Corthals A.P."/>
            <person name="Power M.L."/>
            <person name="Jones G."/>
            <person name="Ransome R.D."/>
            <person name="Dechmann D.K.N."/>
            <person name="Locatelli A.G."/>
            <person name="Puechmaille S.J."/>
            <person name="Fedrigo O."/>
            <person name="Jarvis E.D."/>
            <person name="Hiller M."/>
            <person name="Vernes S.C."/>
            <person name="Myers E.W."/>
            <person name="Teeling E.C."/>
        </authorList>
    </citation>
    <scope>NUCLEOTIDE SEQUENCE [LARGE SCALE GENOMIC DNA]</scope>
    <source>
        <strain evidence="1">MRouAeg1</strain>
        <tissue evidence="1">Muscle</tissue>
    </source>
</reference>
<accession>A0A7J8F1J5</accession>
<dbReference type="Proteomes" id="UP000593571">
    <property type="component" value="Unassembled WGS sequence"/>
</dbReference>
<keyword evidence="2" id="KW-1185">Reference proteome</keyword>
<dbReference type="AlphaFoldDB" id="A0A7J8F1J5"/>
<name>A0A7J8F1J5_ROUAE</name>